<feature type="region of interest" description="Disordered" evidence="1">
    <location>
        <begin position="18"/>
        <end position="99"/>
    </location>
</feature>
<dbReference type="PANTHER" id="PTHR10773:SF19">
    <property type="match status" value="1"/>
</dbReference>
<dbReference type="OrthoDB" id="6776127at2759"/>
<dbReference type="EMBL" id="JTDY01009463">
    <property type="protein sequence ID" value="KOB63464.1"/>
    <property type="molecule type" value="Genomic_DNA"/>
</dbReference>
<gene>
    <name evidence="3" type="ORF">OBRU01_09800</name>
    <name evidence="2" type="ORF">OBRU01_24825</name>
</gene>
<accession>A0A0L7LCD7</accession>
<name>A0A0L7LCD7_OPEBR</name>
<dbReference type="Proteomes" id="UP000037510">
    <property type="component" value="Unassembled WGS sequence"/>
</dbReference>
<dbReference type="EMBL" id="JTDY01001694">
    <property type="protein sequence ID" value="KOB73143.1"/>
    <property type="molecule type" value="Genomic_DNA"/>
</dbReference>
<sequence>MEQAIIDNMNEITTLQTFGAHQPAHTDGSTSTEESRVQVLIESSTAEESTIGEAVEKKKGRKRKKNEENWKQNQAKRLRNSGKEYKTKNDKTVRSRSVNPPCTDKCRIKCSEKMTEEQRQAIFDSYWKIGESNAQRSFIMSSMTDITPKYKYTNAEHPRKCNKA</sequence>
<dbReference type="AlphaFoldDB" id="A0A0L7LCD7"/>
<reference evidence="3 4" key="1">
    <citation type="journal article" date="2015" name="Genome Biol. Evol.">
        <title>The genome of winter moth (Operophtera brumata) provides a genomic perspective on sexual dimorphism and phenology.</title>
        <authorList>
            <person name="Derks M.F."/>
            <person name="Smit S."/>
            <person name="Salis L."/>
            <person name="Schijlen E."/>
            <person name="Bossers A."/>
            <person name="Mateman C."/>
            <person name="Pijl A.S."/>
            <person name="de Ridder D."/>
            <person name="Groenen M.A."/>
            <person name="Visser M.E."/>
            <person name="Megens H.J."/>
        </authorList>
    </citation>
    <scope>NUCLEOTIDE SEQUENCE [LARGE SCALE GENOMIC DNA]</scope>
    <source>
        <strain evidence="3">WM2013NL</strain>
        <tissue evidence="3">Head and thorax</tissue>
    </source>
</reference>
<evidence type="ECO:0000313" key="2">
    <source>
        <dbReference type="EMBL" id="KOB63464.1"/>
    </source>
</evidence>
<evidence type="ECO:0000256" key="1">
    <source>
        <dbReference type="SAM" id="MobiDB-lite"/>
    </source>
</evidence>
<proteinExistence type="predicted"/>
<keyword evidence="4" id="KW-1185">Reference proteome</keyword>
<organism evidence="3 4">
    <name type="scientific">Operophtera brumata</name>
    <name type="common">Winter moth</name>
    <name type="synonym">Phalaena brumata</name>
    <dbReference type="NCBI Taxonomy" id="104452"/>
    <lineage>
        <taxon>Eukaryota</taxon>
        <taxon>Metazoa</taxon>
        <taxon>Ecdysozoa</taxon>
        <taxon>Arthropoda</taxon>
        <taxon>Hexapoda</taxon>
        <taxon>Insecta</taxon>
        <taxon>Pterygota</taxon>
        <taxon>Neoptera</taxon>
        <taxon>Endopterygota</taxon>
        <taxon>Lepidoptera</taxon>
        <taxon>Glossata</taxon>
        <taxon>Ditrysia</taxon>
        <taxon>Geometroidea</taxon>
        <taxon>Geometridae</taxon>
        <taxon>Larentiinae</taxon>
        <taxon>Operophtera</taxon>
    </lineage>
</organism>
<comment type="caution">
    <text evidence="3">The sequence shown here is derived from an EMBL/GenBank/DDBJ whole genome shotgun (WGS) entry which is preliminary data.</text>
</comment>
<evidence type="ECO:0000313" key="3">
    <source>
        <dbReference type="EMBL" id="KOB73143.1"/>
    </source>
</evidence>
<dbReference type="PANTHER" id="PTHR10773">
    <property type="entry name" value="DNA-DIRECTED RNA POLYMERASES I, II, AND III SUBUNIT RPABC2"/>
    <property type="match status" value="1"/>
</dbReference>
<protein>
    <submittedName>
        <fullName evidence="3">Uncharacterized protein</fullName>
    </submittedName>
</protein>
<feature type="compositionally biased region" description="Basic and acidic residues" evidence="1">
    <location>
        <begin position="81"/>
        <end position="93"/>
    </location>
</feature>
<evidence type="ECO:0000313" key="4">
    <source>
        <dbReference type="Proteomes" id="UP000037510"/>
    </source>
</evidence>
<dbReference type="STRING" id="104452.A0A0L7LCD7"/>